<protein>
    <submittedName>
        <fullName evidence="6">FAD-binding protein</fullName>
    </submittedName>
</protein>
<keyword evidence="3" id="KW-0285">Flavoprotein</keyword>
<dbReference type="Pfam" id="PF00890">
    <property type="entry name" value="FAD_binding_2"/>
    <property type="match status" value="1"/>
</dbReference>
<evidence type="ECO:0000313" key="6">
    <source>
        <dbReference type="EMBL" id="QQF81919.1"/>
    </source>
</evidence>
<dbReference type="SUPFAM" id="SSF51905">
    <property type="entry name" value="FAD/NAD(P)-binding domain"/>
    <property type="match status" value="1"/>
</dbReference>
<dbReference type="Gene3D" id="3.50.50.60">
    <property type="entry name" value="FAD/NAD(P)-binding domain"/>
    <property type="match status" value="1"/>
</dbReference>
<dbReference type="GO" id="GO:0000104">
    <property type="term" value="F:succinate dehydrogenase activity"/>
    <property type="evidence" value="ECO:0007669"/>
    <property type="project" value="TreeGrafter"/>
</dbReference>
<keyword evidence="4" id="KW-0560">Oxidoreductase</keyword>
<dbReference type="InterPro" id="IPR030664">
    <property type="entry name" value="SdhA/FrdA/AprA"/>
</dbReference>
<evidence type="ECO:0000256" key="1">
    <source>
        <dbReference type="ARBA" id="ARBA00001974"/>
    </source>
</evidence>
<evidence type="ECO:0000256" key="4">
    <source>
        <dbReference type="ARBA" id="ARBA00023002"/>
    </source>
</evidence>
<dbReference type="Proteomes" id="UP000595373">
    <property type="component" value="Chromosome"/>
</dbReference>
<keyword evidence="7" id="KW-1185">Reference proteome</keyword>
<dbReference type="PANTHER" id="PTHR11632:SF51">
    <property type="entry name" value="SUCCINATE DEHYDROGENASE [UBIQUINONE] FLAVOPROTEIN SUBUNIT, MITOCHONDRIAL"/>
    <property type="match status" value="1"/>
</dbReference>
<dbReference type="InterPro" id="IPR037099">
    <property type="entry name" value="Fum_R/Succ_DH_flav-like_C_sf"/>
</dbReference>
<dbReference type="PRINTS" id="PR00368">
    <property type="entry name" value="FADPNR"/>
</dbReference>
<organism evidence="6 7">
    <name type="scientific">Histophilus somni</name>
    <name type="common">Haemophilus somnus</name>
    <dbReference type="NCBI Taxonomy" id="731"/>
    <lineage>
        <taxon>Bacteria</taxon>
        <taxon>Pseudomonadati</taxon>
        <taxon>Pseudomonadota</taxon>
        <taxon>Gammaproteobacteria</taxon>
        <taxon>Pasteurellales</taxon>
        <taxon>Pasteurellaceae</taxon>
        <taxon>Histophilus</taxon>
    </lineage>
</organism>
<dbReference type="GO" id="GO:0009061">
    <property type="term" value="P:anaerobic respiration"/>
    <property type="evidence" value="ECO:0007669"/>
    <property type="project" value="TreeGrafter"/>
</dbReference>
<sequence>MTNIKFHHQIETELLIVGAGIAGLACCVEAKAKGLNPILISKSIIGGGASFFPLKATLGIQITGDSDDKILFQQEIERVACGVNNPKIVRAYVEESPQAIELLSKIGFTPWLRQDNRPACFAYYTRPIYLINNWKQSAKRAKQILIQHQIEFYENSVLLHIVTEQNQIKGAIFAQQKSGEIRYIFCYTNNIILATGGISGLYQDNLYPADIIGSTHYVAYQAGAKLTNLEFIQFIPAFVKPKYKVLFGEHTLKYLIKVTDSKGKNLFSHLSPQQFQKMIQQRSSYAPFSVDFQSVEFDLVIMKHLIENPTEKGVYLHYSPELYHDKTEFYQVYLTWLEKEMDIHLLRDQVIIRPFAHSCNGGIEINEYAQTAVQGLFAVGEVSACIEGANRLGGNSVGGSLVFAKRAIQKVVENVPHFSTQNKEHYVLKGIRYLQHLANQEKKSAHSSSEILRQVRSLMNQFANVYRTKKNLQCLITQLQHLEKNCPIDLKKIHSIEIYHAIKTAQLVVHAMINRKQSLGSHQISLKE</sequence>
<dbReference type="InterPro" id="IPR027477">
    <property type="entry name" value="Succ_DH/fumarate_Rdtase_cat_sf"/>
</dbReference>
<dbReference type="PANTHER" id="PTHR11632">
    <property type="entry name" value="SUCCINATE DEHYDROGENASE 2 FLAVOPROTEIN SUBUNIT"/>
    <property type="match status" value="1"/>
</dbReference>
<dbReference type="InterPro" id="IPR036188">
    <property type="entry name" value="FAD/NAD-bd_sf"/>
</dbReference>
<dbReference type="GO" id="GO:0050660">
    <property type="term" value="F:flavin adenine dinucleotide binding"/>
    <property type="evidence" value="ECO:0007669"/>
    <property type="project" value="TreeGrafter"/>
</dbReference>
<comment type="pathway">
    <text evidence="2">Carbohydrate metabolism; tricarboxylic acid cycle.</text>
</comment>
<gene>
    <name evidence="6" type="ORF">JFL49_07580</name>
</gene>
<dbReference type="RefSeq" id="WP_075294158.1">
    <property type="nucleotide sequence ID" value="NZ_CP018802.1"/>
</dbReference>
<dbReference type="InterPro" id="IPR003953">
    <property type="entry name" value="FAD-dep_OxRdtase_2_FAD-bd"/>
</dbReference>
<comment type="cofactor">
    <cofactor evidence="1">
        <name>FAD</name>
        <dbReference type="ChEBI" id="CHEBI:57692"/>
    </cofactor>
</comment>
<dbReference type="AlphaFoldDB" id="A0A9Q7E4Y7"/>
<dbReference type="GO" id="GO:0009055">
    <property type="term" value="F:electron transfer activity"/>
    <property type="evidence" value="ECO:0007669"/>
    <property type="project" value="TreeGrafter"/>
</dbReference>
<evidence type="ECO:0000256" key="3">
    <source>
        <dbReference type="ARBA" id="ARBA00022630"/>
    </source>
</evidence>
<dbReference type="OrthoDB" id="9148689at2"/>
<evidence type="ECO:0000313" key="7">
    <source>
        <dbReference type="Proteomes" id="UP000595373"/>
    </source>
</evidence>
<evidence type="ECO:0000259" key="5">
    <source>
        <dbReference type="Pfam" id="PF00890"/>
    </source>
</evidence>
<feature type="domain" description="FAD-dependent oxidoreductase 2 FAD-binding" evidence="5">
    <location>
        <begin position="14"/>
        <end position="397"/>
    </location>
</feature>
<name>A0A9Q7E4Y7_HISSO</name>
<reference evidence="6 7" key="1">
    <citation type="submission" date="2020-12" db="EMBL/GenBank/DDBJ databases">
        <title>ASc-MMNZ-VFA-070.</title>
        <authorList>
            <person name="Schryvers A."/>
            <person name="Mostafa Nazari M."/>
            <person name="Farshchi Andisi V."/>
            <person name="Timsit E."/>
            <person name="Walter Morck D."/>
        </authorList>
    </citation>
    <scope>NUCLEOTIDE SEQUENCE [LARGE SCALE GENOMIC DNA]</scope>
    <source>
        <strain evidence="6 7">ASc-MMNZ-VFA-070</strain>
    </source>
</reference>
<dbReference type="SUPFAM" id="SSF46977">
    <property type="entry name" value="Succinate dehydrogenase/fumarate reductase flavoprotein C-terminal domain"/>
    <property type="match status" value="1"/>
</dbReference>
<evidence type="ECO:0000256" key="2">
    <source>
        <dbReference type="ARBA" id="ARBA00005163"/>
    </source>
</evidence>
<proteinExistence type="predicted"/>
<dbReference type="Gene3D" id="1.20.58.100">
    <property type="entry name" value="Fumarate reductase/succinate dehydrogenase flavoprotein-like, C-terminal domain"/>
    <property type="match status" value="1"/>
</dbReference>
<dbReference type="EMBL" id="CP066558">
    <property type="protein sequence ID" value="QQF81919.1"/>
    <property type="molecule type" value="Genomic_DNA"/>
</dbReference>
<dbReference type="GO" id="GO:0005886">
    <property type="term" value="C:plasma membrane"/>
    <property type="evidence" value="ECO:0007669"/>
    <property type="project" value="TreeGrafter"/>
</dbReference>
<accession>A0A9Q7E4Y7</accession>
<dbReference type="Gene3D" id="3.90.700.10">
    <property type="entry name" value="Succinate dehydrogenase/fumarate reductase flavoprotein, catalytic domain"/>
    <property type="match status" value="1"/>
</dbReference>
<dbReference type="PROSITE" id="PS51257">
    <property type="entry name" value="PROKAR_LIPOPROTEIN"/>
    <property type="match status" value="1"/>
</dbReference>